<dbReference type="eggNOG" id="ENOG502SFE3">
    <property type="taxonomic scope" value="Eukaryota"/>
</dbReference>
<feature type="region of interest" description="Disordered" evidence="1">
    <location>
        <begin position="49"/>
        <end position="73"/>
    </location>
</feature>
<reference evidence="2 3" key="1">
    <citation type="journal article" date="2013" name="Genome Biol.">
        <title>The genome sequence of the most widely cultivated cacao type and its use to identify candidate genes regulating pod color.</title>
        <authorList>
            <person name="Motamayor J.C."/>
            <person name="Mockaitis K."/>
            <person name="Schmutz J."/>
            <person name="Haiminen N."/>
            <person name="Iii D.L."/>
            <person name="Cornejo O."/>
            <person name="Findley S.D."/>
            <person name="Zheng P."/>
            <person name="Utro F."/>
            <person name="Royaert S."/>
            <person name="Saski C."/>
            <person name="Jenkins J."/>
            <person name="Podicheti R."/>
            <person name="Zhao M."/>
            <person name="Scheffler B.E."/>
            <person name="Stack J.C."/>
            <person name="Feltus F.A."/>
            <person name="Mustiga G.M."/>
            <person name="Amores F."/>
            <person name="Phillips W."/>
            <person name="Marelli J.P."/>
            <person name="May G.D."/>
            <person name="Shapiro H."/>
            <person name="Ma J."/>
            <person name="Bustamante C.D."/>
            <person name="Schnell R.J."/>
            <person name="Main D."/>
            <person name="Gilbert D."/>
            <person name="Parida L."/>
            <person name="Kuhn D.N."/>
        </authorList>
    </citation>
    <scope>NUCLEOTIDE SEQUENCE [LARGE SCALE GENOMIC DNA]</scope>
    <source>
        <strain evidence="3">cv. Matina 1-6</strain>
    </source>
</reference>
<dbReference type="AlphaFoldDB" id="A0A061F1E1"/>
<gene>
    <name evidence="2" type="ORF">TCM_022681</name>
</gene>
<dbReference type="Gramene" id="EOY08334">
    <property type="protein sequence ID" value="EOY08334"/>
    <property type="gene ID" value="TCM_022681"/>
</dbReference>
<dbReference type="InParanoid" id="A0A061F1E1"/>
<evidence type="ECO:0000256" key="1">
    <source>
        <dbReference type="SAM" id="MobiDB-lite"/>
    </source>
</evidence>
<dbReference type="HOGENOM" id="CLU_2390414_0_0_1"/>
<name>A0A061F1E1_THECC</name>
<keyword evidence="3" id="KW-1185">Reference proteome</keyword>
<evidence type="ECO:0000313" key="3">
    <source>
        <dbReference type="Proteomes" id="UP000026915"/>
    </source>
</evidence>
<dbReference type="Proteomes" id="UP000026915">
    <property type="component" value="Chromosome 5"/>
</dbReference>
<sequence length="113" mass="13106">MLSEERNKAMTEAKTNNIRDCKGMSREWITNEIWDLLIDTVWGTKEWKDKSKKTRQNRLKAKEGSIPKHTGGSVPFVVHAKRMEMYNSVISQKYGEDSSSQPEFDLNAWIEAI</sequence>
<feature type="compositionally biased region" description="Basic residues" evidence="1">
    <location>
        <begin position="50"/>
        <end position="59"/>
    </location>
</feature>
<proteinExistence type="predicted"/>
<protein>
    <submittedName>
        <fullName evidence="2">Uncharacterized protein</fullName>
    </submittedName>
</protein>
<accession>A0A061F1E1</accession>
<evidence type="ECO:0000313" key="2">
    <source>
        <dbReference type="EMBL" id="EOY08334.1"/>
    </source>
</evidence>
<dbReference type="EMBL" id="CM001883">
    <property type="protein sequence ID" value="EOY08334.1"/>
    <property type="molecule type" value="Genomic_DNA"/>
</dbReference>
<organism evidence="2 3">
    <name type="scientific">Theobroma cacao</name>
    <name type="common">Cacao</name>
    <name type="synonym">Cocoa</name>
    <dbReference type="NCBI Taxonomy" id="3641"/>
    <lineage>
        <taxon>Eukaryota</taxon>
        <taxon>Viridiplantae</taxon>
        <taxon>Streptophyta</taxon>
        <taxon>Embryophyta</taxon>
        <taxon>Tracheophyta</taxon>
        <taxon>Spermatophyta</taxon>
        <taxon>Magnoliopsida</taxon>
        <taxon>eudicotyledons</taxon>
        <taxon>Gunneridae</taxon>
        <taxon>Pentapetalae</taxon>
        <taxon>rosids</taxon>
        <taxon>malvids</taxon>
        <taxon>Malvales</taxon>
        <taxon>Malvaceae</taxon>
        <taxon>Byttnerioideae</taxon>
        <taxon>Theobroma</taxon>
    </lineage>
</organism>
<dbReference type="OMA" id="MYNSVIS"/>